<evidence type="ECO:0000313" key="1">
    <source>
        <dbReference type="EMBL" id="RNA33840.1"/>
    </source>
</evidence>
<dbReference type="EMBL" id="REGN01001571">
    <property type="protein sequence ID" value="RNA33840.1"/>
    <property type="molecule type" value="Genomic_DNA"/>
</dbReference>
<protein>
    <submittedName>
        <fullName evidence="1">Uncharacterized protein</fullName>
    </submittedName>
</protein>
<evidence type="ECO:0000313" key="2">
    <source>
        <dbReference type="Proteomes" id="UP000276133"/>
    </source>
</evidence>
<comment type="caution">
    <text evidence="1">The sequence shown here is derived from an EMBL/GenBank/DDBJ whole genome shotgun (WGS) entry which is preliminary data.</text>
</comment>
<proteinExistence type="predicted"/>
<reference evidence="1 2" key="1">
    <citation type="journal article" date="2018" name="Sci. Rep.">
        <title>Genomic signatures of local adaptation to the degree of environmental predictability in rotifers.</title>
        <authorList>
            <person name="Franch-Gras L."/>
            <person name="Hahn C."/>
            <person name="Garcia-Roger E.M."/>
            <person name="Carmona M.J."/>
            <person name="Serra M."/>
            <person name="Gomez A."/>
        </authorList>
    </citation>
    <scope>NUCLEOTIDE SEQUENCE [LARGE SCALE GENOMIC DNA]</scope>
    <source>
        <strain evidence="1">HYR1</strain>
    </source>
</reference>
<keyword evidence="2" id="KW-1185">Reference proteome</keyword>
<dbReference type="AlphaFoldDB" id="A0A3M7SE85"/>
<gene>
    <name evidence="1" type="ORF">BpHYR1_031150</name>
</gene>
<name>A0A3M7SE85_BRAPC</name>
<organism evidence="1 2">
    <name type="scientific">Brachionus plicatilis</name>
    <name type="common">Marine rotifer</name>
    <name type="synonym">Brachionus muelleri</name>
    <dbReference type="NCBI Taxonomy" id="10195"/>
    <lineage>
        <taxon>Eukaryota</taxon>
        <taxon>Metazoa</taxon>
        <taxon>Spiralia</taxon>
        <taxon>Gnathifera</taxon>
        <taxon>Rotifera</taxon>
        <taxon>Eurotatoria</taxon>
        <taxon>Monogononta</taxon>
        <taxon>Pseudotrocha</taxon>
        <taxon>Ploima</taxon>
        <taxon>Brachionidae</taxon>
        <taxon>Brachionus</taxon>
    </lineage>
</organism>
<dbReference type="Proteomes" id="UP000276133">
    <property type="component" value="Unassembled WGS sequence"/>
</dbReference>
<accession>A0A3M7SE85</accession>
<sequence length="93" mass="10835">MNLVSKWARLTKDSVAFDRGTVPISHNHIVYNFNVTVFTNICLRSIFGGQIEVHDQIHKLDTLMSILNLSLKFSNKDFQIKKFKDSNNMKKRH</sequence>